<feature type="binding site" evidence="12">
    <location>
        <position position="75"/>
    </location>
    <ligand>
        <name>Ca(2+)</name>
        <dbReference type="ChEBI" id="CHEBI:29108"/>
        <label>1</label>
    </ligand>
</feature>
<dbReference type="PANTHER" id="PTHR31517">
    <property type="match status" value="1"/>
</dbReference>
<dbReference type="GO" id="GO:0006979">
    <property type="term" value="P:response to oxidative stress"/>
    <property type="evidence" value="ECO:0007669"/>
    <property type="project" value="UniProtKB-UniRule"/>
</dbReference>
<dbReference type="EC" id="1.11.1.7" evidence="3 15"/>
<evidence type="ECO:0000256" key="3">
    <source>
        <dbReference type="ARBA" id="ARBA00012313"/>
    </source>
</evidence>
<keyword evidence="15" id="KW-0376">Hydrogen peroxide</keyword>
<dbReference type="PRINTS" id="PR00461">
    <property type="entry name" value="PLPEROXIDASE"/>
</dbReference>
<feature type="binding site" evidence="12">
    <location>
        <position position="247"/>
    </location>
    <ligand>
        <name>Ca(2+)</name>
        <dbReference type="ChEBI" id="CHEBI:29108"/>
        <label>2</label>
    </ligand>
</feature>
<feature type="disulfide bond" evidence="14">
    <location>
        <begin position="67"/>
        <end position="72"/>
    </location>
</feature>
<dbReference type="Pfam" id="PF00141">
    <property type="entry name" value="peroxidase"/>
    <property type="match status" value="1"/>
</dbReference>
<keyword evidence="5 15" id="KW-0349">Heme</keyword>
<evidence type="ECO:0000256" key="10">
    <source>
        <dbReference type="ARBA" id="ARBA00023157"/>
    </source>
</evidence>
<evidence type="ECO:0000256" key="11">
    <source>
        <dbReference type="PIRSR" id="PIRSR600823-2"/>
    </source>
</evidence>
<dbReference type="Gene3D" id="1.10.420.10">
    <property type="entry name" value="Peroxidase, domain 2"/>
    <property type="match status" value="1"/>
</dbReference>
<evidence type="ECO:0000256" key="8">
    <source>
        <dbReference type="ARBA" id="ARBA00023002"/>
    </source>
</evidence>
<keyword evidence="9 12" id="KW-0408">Iron</keyword>
<accession>A0AAN9KHJ9</accession>
<evidence type="ECO:0000256" key="2">
    <source>
        <dbReference type="ARBA" id="ARBA00006873"/>
    </source>
</evidence>
<feature type="site" description="Transition state stabilizer" evidence="13">
    <location>
        <position position="61"/>
    </location>
</feature>
<dbReference type="GO" id="GO:0042744">
    <property type="term" value="P:hydrogen peroxide catabolic process"/>
    <property type="evidence" value="ECO:0007669"/>
    <property type="project" value="UniProtKB-KW"/>
</dbReference>
<keyword evidence="12 15" id="KW-0106">Calcium</keyword>
<evidence type="ECO:0000256" key="12">
    <source>
        <dbReference type="PIRSR" id="PIRSR600823-3"/>
    </source>
</evidence>
<comment type="cofactor">
    <cofactor evidence="12 15">
        <name>Ca(2+)</name>
        <dbReference type="ChEBI" id="CHEBI:29108"/>
    </cofactor>
    <text evidence="12 15">Binds 2 calcium ions per subunit.</text>
</comment>
<dbReference type="PANTHER" id="PTHR31517:SF17">
    <property type="entry name" value="PEROXIDASE 6"/>
    <property type="match status" value="1"/>
</dbReference>
<dbReference type="EMBL" id="JAYKXN010000001">
    <property type="protein sequence ID" value="KAK7317577.1"/>
    <property type="molecule type" value="Genomic_DNA"/>
</dbReference>
<dbReference type="FunFam" id="1.10.420.10:FF:000007">
    <property type="entry name" value="Peroxidase"/>
    <property type="match status" value="1"/>
</dbReference>
<feature type="binding site" evidence="12">
    <location>
        <position position="87"/>
    </location>
    <ligand>
        <name>Ca(2+)</name>
        <dbReference type="ChEBI" id="CHEBI:29108"/>
        <label>1</label>
    </ligand>
</feature>
<evidence type="ECO:0000256" key="13">
    <source>
        <dbReference type="PIRSR" id="PIRSR600823-4"/>
    </source>
</evidence>
<feature type="domain" description="Plant heme peroxidase family profile" evidence="16">
    <location>
        <begin position="24"/>
        <end position="324"/>
    </location>
</feature>
<dbReference type="GO" id="GO:0005576">
    <property type="term" value="C:extracellular region"/>
    <property type="evidence" value="ECO:0007669"/>
    <property type="project" value="UniProtKB-SubCell"/>
</dbReference>
<dbReference type="Proteomes" id="UP001359559">
    <property type="component" value="Unassembled WGS sequence"/>
</dbReference>
<dbReference type="InterPro" id="IPR019793">
    <property type="entry name" value="Peroxidases_heam-ligand_BS"/>
</dbReference>
<dbReference type="GO" id="GO:0046872">
    <property type="term" value="F:metal ion binding"/>
    <property type="evidence" value="ECO:0007669"/>
    <property type="project" value="UniProtKB-UniRule"/>
</dbReference>
<dbReference type="AlphaFoldDB" id="A0AAN9KHJ9"/>
<dbReference type="PROSITE" id="PS50873">
    <property type="entry name" value="PEROXIDASE_4"/>
    <property type="match status" value="1"/>
</dbReference>
<evidence type="ECO:0000256" key="6">
    <source>
        <dbReference type="ARBA" id="ARBA00022723"/>
    </source>
</evidence>
<feature type="disulfide bond" evidence="14">
    <location>
        <begin position="34"/>
        <end position="113"/>
    </location>
</feature>
<feature type="binding site" description="axial binding residue" evidence="12">
    <location>
        <position position="191"/>
    </location>
    <ligand>
        <name>heme b</name>
        <dbReference type="ChEBI" id="CHEBI:60344"/>
    </ligand>
    <ligandPart>
        <name>Fe</name>
        <dbReference type="ChEBI" id="CHEBI:18248"/>
    </ligandPart>
</feature>
<dbReference type="SUPFAM" id="SSF48113">
    <property type="entry name" value="Heme-dependent peroxidases"/>
    <property type="match status" value="1"/>
</dbReference>
<comment type="similarity">
    <text evidence="15">Belongs to the peroxidase family. Classical plant (class III) peroxidase subfamily.</text>
</comment>
<comment type="similarity">
    <text evidence="2">Belongs to the peroxidase family. Ascorbate peroxidase subfamily.</text>
</comment>
<evidence type="ECO:0000256" key="14">
    <source>
        <dbReference type="PIRSR" id="PIRSR600823-5"/>
    </source>
</evidence>
<dbReference type="Gene3D" id="1.10.520.10">
    <property type="match status" value="1"/>
</dbReference>
<keyword evidence="4 15" id="KW-0575">Peroxidase</keyword>
<protein>
    <recommendedName>
        <fullName evidence="3 15">Peroxidase</fullName>
        <ecNumber evidence="3 15">1.11.1.7</ecNumber>
    </recommendedName>
</protein>
<comment type="function">
    <text evidence="15">Removal of H(2)O(2), oxidation of toxic reductants, biosynthesis and degradation of lignin, suberization, auxin catabolism, response to environmental stresses such as wounding, pathogen attack and oxidative stress.</text>
</comment>
<dbReference type="InterPro" id="IPR000823">
    <property type="entry name" value="Peroxidase_pln"/>
</dbReference>
<name>A0AAN9KHJ9_CLITE</name>
<dbReference type="PROSITE" id="PS00435">
    <property type="entry name" value="PEROXIDASE_1"/>
    <property type="match status" value="1"/>
</dbReference>
<reference evidence="17 18" key="1">
    <citation type="submission" date="2024-01" db="EMBL/GenBank/DDBJ databases">
        <title>The genomes of 5 underutilized Papilionoideae crops provide insights into root nodulation and disease resistance.</title>
        <authorList>
            <person name="Yuan L."/>
        </authorList>
    </citation>
    <scope>NUCLEOTIDE SEQUENCE [LARGE SCALE GENOMIC DNA]</scope>
    <source>
        <strain evidence="17">LY-2023</strain>
        <tissue evidence="17">Leaf</tissue>
    </source>
</reference>
<keyword evidence="8 15" id="KW-0560">Oxidoreductase</keyword>
<evidence type="ECO:0000256" key="4">
    <source>
        <dbReference type="ARBA" id="ARBA00022559"/>
    </source>
</evidence>
<dbReference type="InterPro" id="IPR010255">
    <property type="entry name" value="Haem_peroxidase_sf"/>
</dbReference>
<keyword evidence="18" id="KW-1185">Reference proteome</keyword>
<dbReference type="CDD" id="cd00693">
    <property type="entry name" value="secretory_peroxidase"/>
    <property type="match status" value="1"/>
</dbReference>
<keyword evidence="15" id="KW-0964">Secreted</keyword>
<gene>
    <name evidence="17" type="ORF">RJT34_01932</name>
</gene>
<dbReference type="GO" id="GO:0140825">
    <property type="term" value="F:lactoperoxidase activity"/>
    <property type="evidence" value="ECO:0007669"/>
    <property type="project" value="UniProtKB-EC"/>
</dbReference>
<feature type="binding site" evidence="12">
    <location>
        <position position="192"/>
    </location>
    <ligand>
        <name>Ca(2+)</name>
        <dbReference type="ChEBI" id="CHEBI:29108"/>
        <label>2</label>
    </ligand>
</feature>
<feature type="signal peptide" evidence="15">
    <location>
        <begin position="1"/>
        <end position="23"/>
    </location>
</feature>
<dbReference type="PRINTS" id="PR00458">
    <property type="entry name" value="PEROXIDASE"/>
</dbReference>
<comment type="catalytic activity">
    <reaction evidence="1 15">
        <text>2 a phenolic donor + H2O2 = 2 a phenolic radical donor + 2 H2O</text>
        <dbReference type="Rhea" id="RHEA:56136"/>
        <dbReference type="ChEBI" id="CHEBI:15377"/>
        <dbReference type="ChEBI" id="CHEBI:16240"/>
        <dbReference type="ChEBI" id="CHEBI:139520"/>
        <dbReference type="ChEBI" id="CHEBI:139521"/>
        <dbReference type="EC" id="1.11.1.7"/>
    </reaction>
</comment>
<keyword evidence="6 12" id="KW-0479">Metal-binding</keyword>
<feature type="binding site" evidence="11">
    <location>
        <position position="161"/>
    </location>
    <ligand>
        <name>substrate</name>
    </ligand>
</feature>
<comment type="caution">
    <text evidence="17">The sequence shown here is derived from an EMBL/GenBank/DDBJ whole genome shotgun (WGS) entry which is preliminary data.</text>
</comment>
<feature type="chain" id="PRO_5042672448" description="Peroxidase" evidence="15">
    <location>
        <begin position="24"/>
        <end position="328"/>
    </location>
</feature>
<feature type="disulfide bond" evidence="14">
    <location>
        <begin position="119"/>
        <end position="320"/>
    </location>
</feature>
<keyword evidence="10 14" id="KW-1015">Disulfide bond</keyword>
<evidence type="ECO:0000256" key="7">
    <source>
        <dbReference type="ARBA" id="ARBA00022729"/>
    </source>
</evidence>
<keyword evidence="7 15" id="KW-0732">Signal</keyword>
<feature type="binding site" evidence="12">
    <location>
        <position position="66"/>
    </location>
    <ligand>
        <name>Ca(2+)</name>
        <dbReference type="ChEBI" id="CHEBI:29108"/>
        <label>1</label>
    </ligand>
</feature>
<dbReference type="InterPro" id="IPR033905">
    <property type="entry name" value="Secretory_peroxidase"/>
</dbReference>
<proteinExistence type="inferred from homology"/>
<evidence type="ECO:0000256" key="15">
    <source>
        <dbReference type="RuleBase" id="RU362060"/>
    </source>
</evidence>
<sequence>MTCYNNPLFFLLLSLPFLPFTHPKLTTNYYHKSCPKFSEIIQSIANEKQHSRPSTAGATLRLFFLDCMVGGCDASILVTSNSFNIAERDADLSLSGDGFDMVARAKMSLEIECPGIASCADILATATRDLVVAVGGPSYEIRLGRKDSLQSKSTDAENQYPLATMTMSQLVTLFTSKGFSIQEMVALVGAHTIGYSHCKEFSNRLFNFSKDSESDPAYNRQYAAGLRKLCENYTEDPTMSAYNDVMTPWKFDNMYYRNLKSGLGLLATDSAMYGDQRTKPFVDMYANDQARFFKDFASVMEKLSVLHVKTGRKGEVRNRCDSFNQLGF</sequence>
<evidence type="ECO:0000256" key="5">
    <source>
        <dbReference type="ARBA" id="ARBA00022617"/>
    </source>
</evidence>
<comment type="subcellular location">
    <subcellularLocation>
        <location evidence="15">Secreted</location>
    </subcellularLocation>
</comment>
<feature type="binding site" evidence="12">
    <location>
        <position position="244"/>
    </location>
    <ligand>
        <name>Ca(2+)</name>
        <dbReference type="ChEBI" id="CHEBI:29108"/>
        <label>2</label>
    </ligand>
</feature>
<feature type="disulfide bond" evidence="14">
    <location>
        <begin position="198"/>
        <end position="230"/>
    </location>
</feature>
<dbReference type="GO" id="GO:0020037">
    <property type="term" value="F:heme binding"/>
    <property type="evidence" value="ECO:0007669"/>
    <property type="project" value="UniProtKB-UniRule"/>
</dbReference>
<evidence type="ECO:0000256" key="9">
    <source>
        <dbReference type="ARBA" id="ARBA00023004"/>
    </source>
</evidence>
<comment type="cofactor">
    <cofactor evidence="12 15">
        <name>heme b</name>
        <dbReference type="ChEBI" id="CHEBI:60344"/>
    </cofactor>
    <text evidence="12 15">Binds 1 heme b (iron(II)-protoporphyrin IX) group per subunit.</text>
</comment>
<feature type="binding site" evidence="12">
    <location>
        <position position="71"/>
    </location>
    <ligand>
        <name>Ca(2+)</name>
        <dbReference type="ChEBI" id="CHEBI:29108"/>
        <label>1</label>
    </ligand>
</feature>
<evidence type="ECO:0000256" key="1">
    <source>
        <dbReference type="ARBA" id="ARBA00000189"/>
    </source>
</evidence>
<feature type="binding site" evidence="12">
    <location>
        <position position="73"/>
    </location>
    <ligand>
        <name>Ca(2+)</name>
        <dbReference type="ChEBI" id="CHEBI:29108"/>
        <label>1</label>
    </ligand>
</feature>
<evidence type="ECO:0000259" key="16">
    <source>
        <dbReference type="PROSITE" id="PS50873"/>
    </source>
</evidence>
<dbReference type="InterPro" id="IPR002016">
    <property type="entry name" value="Haem_peroxidase"/>
</dbReference>
<organism evidence="17 18">
    <name type="scientific">Clitoria ternatea</name>
    <name type="common">Butterfly pea</name>
    <dbReference type="NCBI Taxonomy" id="43366"/>
    <lineage>
        <taxon>Eukaryota</taxon>
        <taxon>Viridiplantae</taxon>
        <taxon>Streptophyta</taxon>
        <taxon>Embryophyta</taxon>
        <taxon>Tracheophyta</taxon>
        <taxon>Spermatophyta</taxon>
        <taxon>Magnoliopsida</taxon>
        <taxon>eudicotyledons</taxon>
        <taxon>Gunneridae</taxon>
        <taxon>Pentapetalae</taxon>
        <taxon>rosids</taxon>
        <taxon>fabids</taxon>
        <taxon>Fabales</taxon>
        <taxon>Fabaceae</taxon>
        <taxon>Papilionoideae</taxon>
        <taxon>50 kb inversion clade</taxon>
        <taxon>NPAAA clade</taxon>
        <taxon>indigoferoid/millettioid clade</taxon>
        <taxon>Phaseoleae</taxon>
        <taxon>Clitoria</taxon>
    </lineage>
</organism>
<evidence type="ECO:0000313" key="17">
    <source>
        <dbReference type="EMBL" id="KAK7317577.1"/>
    </source>
</evidence>
<feature type="binding site" evidence="12">
    <location>
        <position position="69"/>
    </location>
    <ligand>
        <name>Ca(2+)</name>
        <dbReference type="ChEBI" id="CHEBI:29108"/>
        <label>1</label>
    </ligand>
</feature>
<feature type="binding site" evidence="12">
    <location>
        <position position="252"/>
    </location>
    <ligand>
        <name>Ca(2+)</name>
        <dbReference type="ChEBI" id="CHEBI:29108"/>
        <label>2</label>
    </ligand>
</feature>
<evidence type="ECO:0000313" key="18">
    <source>
        <dbReference type="Proteomes" id="UP001359559"/>
    </source>
</evidence>